<accession>D4E2K5</accession>
<proteinExistence type="predicted"/>
<keyword evidence="3" id="KW-1185">Reference proteome</keyword>
<protein>
    <submittedName>
        <fullName evidence="2">Uncharacterized protein</fullName>
    </submittedName>
</protein>
<keyword evidence="1" id="KW-1133">Transmembrane helix</keyword>
<dbReference type="Proteomes" id="UP000005723">
    <property type="component" value="Unassembled WGS sequence"/>
</dbReference>
<comment type="caution">
    <text evidence="2">The sequence shown here is derived from an EMBL/GenBank/DDBJ whole genome shotgun (WGS) entry which is preliminary data.</text>
</comment>
<sequence>MPTPGPFRVFFIGASMINRYLFELMFSAVALCGAIVAWPLFAENFL</sequence>
<name>D4E2K5_SEROD</name>
<dbReference type="AlphaFoldDB" id="D4E2K5"/>
<keyword evidence="1" id="KW-0472">Membrane</keyword>
<evidence type="ECO:0000313" key="3">
    <source>
        <dbReference type="Proteomes" id="UP000005723"/>
    </source>
</evidence>
<evidence type="ECO:0000313" key="2">
    <source>
        <dbReference type="EMBL" id="EFE95967.1"/>
    </source>
</evidence>
<dbReference type="HOGENOM" id="CLU_209871_0_0_6"/>
<evidence type="ECO:0000256" key="1">
    <source>
        <dbReference type="SAM" id="Phobius"/>
    </source>
</evidence>
<keyword evidence="1" id="KW-0812">Transmembrane</keyword>
<reference evidence="2 3" key="1">
    <citation type="submission" date="2010-01" db="EMBL/GenBank/DDBJ databases">
        <authorList>
            <person name="Muzny D."/>
            <person name="Qin X."/>
            <person name="Deng J."/>
            <person name="Jiang H."/>
            <person name="Liu Y."/>
            <person name="Qu J."/>
            <person name="Song X.-Z."/>
            <person name="Zhang L."/>
            <person name="Thornton R."/>
            <person name="Coyle M."/>
            <person name="Francisco L."/>
            <person name="Jackson L."/>
            <person name="Javaid M."/>
            <person name="Korchina V."/>
            <person name="Kovar C."/>
            <person name="Mata R."/>
            <person name="Mathew T."/>
            <person name="Ngo R."/>
            <person name="Nguyen L."/>
            <person name="Nguyen N."/>
            <person name="Okwuonu G."/>
            <person name="Ongeri F."/>
            <person name="Pham C."/>
            <person name="Simmons D."/>
            <person name="Wilczek-Boney K."/>
            <person name="Hale W."/>
            <person name="Jakkamsetti A."/>
            <person name="Pham P."/>
            <person name="Ruth R."/>
            <person name="San Lucas F."/>
            <person name="Warren J."/>
            <person name="Zhang J."/>
            <person name="Zhao Z."/>
            <person name="Zhou C."/>
            <person name="Zhu D."/>
            <person name="Lee S."/>
            <person name="Bess C."/>
            <person name="Blankenburg K."/>
            <person name="Forbes L."/>
            <person name="Fu Q."/>
            <person name="Gubbala S."/>
            <person name="Hirani K."/>
            <person name="Jayaseelan J.C."/>
            <person name="Lara F."/>
            <person name="Munidasa M."/>
            <person name="Palculict T."/>
            <person name="Patil S."/>
            <person name="Pu L.-L."/>
            <person name="Saada N."/>
            <person name="Tang L."/>
            <person name="Weissenberger G."/>
            <person name="Zhu Y."/>
            <person name="Hemphill L."/>
            <person name="Shang Y."/>
            <person name="Youmans B."/>
            <person name="Ayvaz T."/>
            <person name="Ross M."/>
            <person name="Santibanez J."/>
            <person name="Aqrawi P."/>
            <person name="Gross S."/>
            <person name="Joshi V."/>
            <person name="Fowler G."/>
            <person name="Nazareth L."/>
            <person name="Reid J."/>
            <person name="Worley K."/>
            <person name="Petrosino J."/>
            <person name="Highlander S."/>
            <person name="Gibbs R."/>
        </authorList>
    </citation>
    <scope>NUCLEOTIDE SEQUENCE [LARGE SCALE GENOMIC DNA]</scope>
    <source>
        <strain evidence="2 3">DSM 4582</strain>
    </source>
</reference>
<organism evidence="2 3">
    <name type="scientific">Serratia odorifera DSM 4582</name>
    <dbReference type="NCBI Taxonomy" id="667129"/>
    <lineage>
        <taxon>Bacteria</taxon>
        <taxon>Pseudomonadati</taxon>
        <taxon>Pseudomonadota</taxon>
        <taxon>Gammaproteobacteria</taxon>
        <taxon>Enterobacterales</taxon>
        <taxon>Yersiniaceae</taxon>
        <taxon>Serratia</taxon>
    </lineage>
</organism>
<feature type="transmembrane region" description="Helical" evidence="1">
    <location>
        <begin position="20"/>
        <end position="41"/>
    </location>
</feature>
<gene>
    <name evidence="2" type="ORF">HMPREF0758_2405</name>
</gene>
<dbReference type="EMBL" id="ADBY01000041">
    <property type="protein sequence ID" value="EFE95967.1"/>
    <property type="molecule type" value="Genomic_DNA"/>
</dbReference>